<proteinExistence type="predicted"/>
<dbReference type="PANTHER" id="PTHR43685:SF2">
    <property type="entry name" value="GLYCOSYLTRANSFERASE 2-LIKE DOMAIN-CONTAINING PROTEIN"/>
    <property type="match status" value="1"/>
</dbReference>
<dbReference type="Pfam" id="PF00535">
    <property type="entry name" value="Glycos_transf_2"/>
    <property type="match status" value="1"/>
</dbReference>
<evidence type="ECO:0000313" key="2">
    <source>
        <dbReference type="EMBL" id="EIY99524.1"/>
    </source>
</evidence>
<dbReference type="SUPFAM" id="SSF53448">
    <property type="entry name" value="Nucleotide-diphospho-sugar transferases"/>
    <property type="match status" value="1"/>
</dbReference>
<dbReference type="PANTHER" id="PTHR43685">
    <property type="entry name" value="GLYCOSYLTRANSFERASE"/>
    <property type="match status" value="1"/>
</dbReference>
<feature type="domain" description="Glycosyltransferase 2-like" evidence="1">
    <location>
        <begin position="34"/>
        <end position="197"/>
    </location>
</feature>
<dbReference type="InterPro" id="IPR001173">
    <property type="entry name" value="Glyco_trans_2-like"/>
</dbReference>
<evidence type="ECO:0000313" key="3">
    <source>
        <dbReference type="Proteomes" id="UP000003879"/>
    </source>
</evidence>
<dbReference type="PATRIC" id="fig|997883.3.peg.877"/>
<dbReference type="CDD" id="cd00761">
    <property type="entry name" value="Glyco_tranf_GTA_type"/>
    <property type="match status" value="1"/>
</dbReference>
<organism evidence="2 3">
    <name type="scientific">Bacteroides fragilis CL07T12C05</name>
    <dbReference type="NCBI Taxonomy" id="997883"/>
    <lineage>
        <taxon>Bacteria</taxon>
        <taxon>Pseudomonadati</taxon>
        <taxon>Bacteroidota</taxon>
        <taxon>Bacteroidia</taxon>
        <taxon>Bacteroidales</taxon>
        <taxon>Bacteroidaceae</taxon>
        <taxon>Bacteroides</taxon>
    </lineage>
</organism>
<dbReference type="AlphaFoldDB" id="A0A0E2AVB8"/>
<accession>A0A0E2AVB8</accession>
<reference evidence="2 3" key="1">
    <citation type="submission" date="2012-02" db="EMBL/GenBank/DDBJ databases">
        <title>The Genome Sequence of Bacteroides fragilis CL07T12C05.</title>
        <authorList>
            <consortium name="The Broad Institute Genome Sequencing Platform"/>
            <person name="Earl A."/>
            <person name="Ward D."/>
            <person name="Feldgarden M."/>
            <person name="Gevers D."/>
            <person name="Zitomersky N.L."/>
            <person name="Coyne M.J."/>
            <person name="Comstock L.E."/>
            <person name="Young S.K."/>
            <person name="Zeng Q."/>
            <person name="Gargeya S."/>
            <person name="Fitzgerald M."/>
            <person name="Haas B."/>
            <person name="Abouelleil A."/>
            <person name="Alvarado L."/>
            <person name="Arachchi H.M."/>
            <person name="Berlin A."/>
            <person name="Chapman S.B."/>
            <person name="Gearin G."/>
            <person name="Goldberg J."/>
            <person name="Griggs A."/>
            <person name="Gujja S."/>
            <person name="Hansen M."/>
            <person name="Heiman D."/>
            <person name="Howarth C."/>
            <person name="Larimer J."/>
            <person name="Lui A."/>
            <person name="MacDonald P.J.P."/>
            <person name="McCowen C."/>
            <person name="Montmayeur A."/>
            <person name="Murphy C."/>
            <person name="Neiman D."/>
            <person name="Pearson M."/>
            <person name="Priest M."/>
            <person name="Roberts A."/>
            <person name="Saif S."/>
            <person name="Shea T."/>
            <person name="Sisk P."/>
            <person name="Stolte C."/>
            <person name="Sykes S."/>
            <person name="Wortman J."/>
            <person name="Nusbaum C."/>
            <person name="Birren B."/>
        </authorList>
    </citation>
    <scope>NUCLEOTIDE SEQUENCE [LARGE SCALE GENOMIC DNA]</scope>
    <source>
        <strain evidence="2 3">CL07T12C05</strain>
    </source>
</reference>
<dbReference type="Proteomes" id="UP000003879">
    <property type="component" value="Unassembled WGS sequence"/>
</dbReference>
<name>A0A0E2AVB8_BACFG</name>
<evidence type="ECO:0000259" key="1">
    <source>
        <dbReference type="Pfam" id="PF00535"/>
    </source>
</evidence>
<dbReference type="EMBL" id="AGXN01000005">
    <property type="protein sequence ID" value="EIY99524.1"/>
    <property type="molecule type" value="Genomic_DNA"/>
</dbReference>
<gene>
    <name evidence="2" type="ORF">HMPREF1056_00825</name>
</gene>
<comment type="caution">
    <text evidence="2">The sequence shown here is derived from an EMBL/GenBank/DDBJ whole genome shotgun (WGS) entry which is preliminary data.</text>
</comment>
<dbReference type="RefSeq" id="WP_005796163.1">
    <property type="nucleotide sequence ID" value="NZ_JH724215.1"/>
</dbReference>
<dbReference type="Gene3D" id="3.90.550.10">
    <property type="entry name" value="Spore Coat Polysaccharide Biosynthesis Protein SpsA, Chain A"/>
    <property type="match status" value="1"/>
</dbReference>
<sequence length="340" mass="39125">MIDIFKIVDNITPLRDIESIRVFKNKLDHTPFFTIAIPTYKRAGLLKEAIDSALNQEGFEDFNVIVCDNNPERNDETEMLMKLYKDNPKVTYYKHTQNVGMAGNWNKCALLSDSDKIVLLHDDDIIYPNALKIMCSCLSFMKNDWSLLKPELDKFVTIDQISKKEGSSLSLHKLSRINFYESCPVGAPSCILINRSKLISIGGVDAKRYPCIDYEMSLKLSEKGDAYLLEGDMSLGGYRVANNESLSEKTMDNYFVQRSLLSTQLMKQCGISQFVIDILDDRFEMNSFRIAKRYYNMPAYQLKTKKNAYGKHIYISKLILKIYSLFLYIINDMNTKSVQL</sequence>
<dbReference type="InterPro" id="IPR029044">
    <property type="entry name" value="Nucleotide-diphossugar_trans"/>
</dbReference>
<dbReference type="InterPro" id="IPR050834">
    <property type="entry name" value="Glycosyltransf_2"/>
</dbReference>
<dbReference type="HOGENOM" id="CLU_063007_0_0_10"/>
<protein>
    <recommendedName>
        <fullName evidence="1">Glycosyltransferase 2-like domain-containing protein</fullName>
    </recommendedName>
</protein>